<protein>
    <recommendedName>
        <fullName evidence="2">LRAT domain-containing protein</fullName>
    </recommendedName>
</protein>
<gene>
    <name evidence="3" type="ORF">MANES_09G150700</name>
</gene>
<dbReference type="EMBL" id="CM004395">
    <property type="protein sequence ID" value="OAY42067.1"/>
    <property type="molecule type" value="Genomic_DNA"/>
</dbReference>
<dbReference type="Pfam" id="PF04970">
    <property type="entry name" value="LRAT"/>
    <property type="match status" value="1"/>
</dbReference>
<name>A0A2C9VCP3_MANES</name>
<proteinExistence type="predicted"/>
<dbReference type="AlphaFoldDB" id="A0A2C9VCP3"/>
<accession>A0A2C9VCP3</accession>
<keyword evidence="1" id="KW-1133">Transmembrane helix</keyword>
<feature type="transmembrane region" description="Helical" evidence="1">
    <location>
        <begin position="39"/>
        <end position="61"/>
    </location>
</feature>
<dbReference type="STRING" id="3983.A0A2C9VCP3"/>
<keyword evidence="1" id="KW-0472">Membrane</keyword>
<evidence type="ECO:0000313" key="3">
    <source>
        <dbReference type="EMBL" id="OAY42067.1"/>
    </source>
</evidence>
<dbReference type="PANTHER" id="PTHR46137">
    <property type="entry name" value="OS05G0310600 PROTEIN"/>
    <property type="match status" value="1"/>
</dbReference>
<evidence type="ECO:0000259" key="2">
    <source>
        <dbReference type="PROSITE" id="PS51934"/>
    </source>
</evidence>
<dbReference type="PROSITE" id="PS51934">
    <property type="entry name" value="LRAT"/>
    <property type="match status" value="1"/>
</dbReference>
<keyword evidence="1" id="KW-0812">Transmembrane</keyword>
<reference evidence="3" key="1">
    <citation type="submission" date="2016-02" db="EMBL/GenBank/DDBJ databases">
        <title>WGS assembly of Manihot esculenta.</title>
        <authorList>
            <person name="Bredeson J.V."/>
            <person name="Prochnik S.E."/>
            <person name="Lyons J.B."/>
            <person name="Schmutz J."/>
            <person name="Grimwood J."/>
            <person name="Vrebalov J."/>
            <person name="Bart R.S."/>
            <person name="Amuge T."/>
            <person name="Ferguson M.E."/>
            <person name="Green R."/>
            <person name="Putnam N."/>
            <person name="Stites J."/>
            <person name="Rounsley S."/>
            <person name="Rokhsar D.S."/>
        </authorList>
    </citation>
    <scope>NUCLEOTIDE SEQUENCE [LARGE SCALE GENOMIC DNA]</scope>
    <source>
        <tissue evidence="3">Leaf</tissue>
    </source>
</reference>
<evidence type="ECO:0000256" key="1">
    <source>
        <dbReference type="SAM" id="Phobius"/>
    </source>
</evidence>
<organism evidence="3">
    <name type="scientific">Manihot esculenta</name>
    <name type="common">Cassava</name>
    <name type="synonym">Jatropha manihot</name>
    <dbReference type="NCBI Taxonomy" id="3983"/>
    <lineage>
        <taxon>Eukaryota</taxon>
        <taxon>Viridiplantae</taxon>
        <taxon>Streptophyta</taxon>
        <taxon>Embryophyta</taxon>
        <taxon>Tracheophyta</taxon>
        <taxon>Spermatophyta</taxon>
        <taxon>Magnoliopsida</taxon>
        <taxon>eudicotyledons</taxon>
        <taxon>Gunneridae</taxon>
        <taxon>Pentapetalae</taxon>
        <taxon>rosids</taxon>
        <taxon>fabids</taxon>
        <taxon>Malpighiales</taxon>
        <taxon>Euphorbiaceae</taxon>
        <taxon>Crotonoideae</taxon>
        <taxon>Manihoteae</taxon>
        <taxon>Manihot</taxon>
    </lineage>
</organism>
<dbReference type="PANTHER" id="PTHR46137:SF1">
    <property type="entry name" value="LRAT DOMAIN-CONTAINING PROTEIN"/>
    <property type="match status" value="1"/>
</dbReference>
<dbReference type="Gene3D" id="3.90.1720.10">
    <property type="entry name" value="endopeptidase domain like (from Nostoc punctiforme)"/>
    <property type="match status" value="1"/>
</dbReference>
<feature type="domain" description="LRAT" evidence="2">
    <location>
        <begin position="16"/>
        <end position="150"/>
    </location>
</feature>
<dbReference type="InterPro" id="IPR007053">
    <property type="entry name" value="LRAT_dom"/>
</dbReference>
<sequence>MICRDDDDDDDGESELFGKLHPLQMNAGIYVGEVNKVKYVIHFITTGTGAFVGSIGGRLRLFYSKIKSCKRCKECGYAVNRGVVKTCLGCFLSGGIVQVEYYNFFSLEPREVVNTAYSLLEHGFGEYDVLANNCEHFATLCKVGEPRSRQVEKVGHAVTRRLPVLITAP</sequence>